<name>A0A9P6DPG7_9AGAM</name>
<organism evidence="1 2">
    <name type="scientific">Hydnum rufescens UP504</name>
    <dbReference type="NCBI Taxonomy" id="1448309"/>
    <lineage>
        <taxon>Eukaryota</taxon>
        <taxon>Fungi</taxon>
        <taxon>Dikarya</taxon>
        <taxon>Basidiomycota</taxon>
        <taxon>Agaricomycotina</taxon>
        <taxon>Agaricomycetes</taxon>
        <taxon>Cantharellales</taxon>
        <taxon>Hydnaceae</taxon>
        <taxon>Hydnum</taxon>
    </lineage>
</organism>
<protein>
    <submittedName>
        <fullName evidence="1">Uncharacterized protein</fullName>
    </submittedName>
</protein>
<evidence type="ECO:0000313" key="2">
    <source>
        <dbReference type="Proteomes" id="UP000886523"/>
    </source>
</evidence>
<comment type="caution">
    <text evidence="1">The sequence shown here is derived from an EMBL/GenBank/DDBJ whole genome shotgun (WGS) entry which is preliminary data.</text>
</comment>
<gene>
    <name evidence="1" type="ORF">BS47DRAFT_1487696</name>
</gene>
<dbReference type="EMBL" id="MU129025">
    <property type="protein sequence ID" value="KAF9510006.1"/>
    <property type="molecule type" value="Genomic_DNA"/>
</dbReference>
<sequence length="202" mass="22236">MTKCVCPGYRISVGAFLISAYPSSLVHDCDRRHDISAKHVLRKLSQSKARRLACGCDCLDFPLYLSYIITIPATTIHITMGTHVVLDANRSVRSSRLKIVNWLRGRLRNVSRRLGMVSPGNADAFSGKILFFFDFCPSMDITYPIGSQYPSFDFLNGAKESWAPDGFIIAADLLFASSGAIDVLPVVPHSAYSFLASPRGRG</sequence>
<evidence type="ECO:0000313" key="1">
    <source>
        <dbReference type="EMBL" id="KAF9510006.1"/>
    </source>
</evidence>
<proteinExistence type="predicted"/>
<reference evidence="1" key="1">
    <citation type="journal article" date="2020" name="Nat. Commun.">
        <title>Large-scale genome sequencing of mycorrhizal fungi provides insights into the early evolution of symbiotic traits.</title>
        <authorList>
            <person name="Miyauchi S."/>
            <person name="Kiss E."/>
            <person name="Kuo A."/>
            <person name="Drula E."/>
            <person name="Kohler A."/>
            <person name="Sanchez-Garcia M."/>
            <person name="Morin E."/>
            <person name="Andreopoulos B."/>
            <person name="Barry K.W."/>
            <person name="Bonito G."/>
            <person name="Buee M."/>
            <person name="Carver A."/>
            <person name="Chen C."/>
            <person name="Cichocki N."/>
            <person name="Clum A."/>
            <person name="Culley D."/>
            <person name="Crous P.W."/>
            <person name="Fauchery L."/>
            <person name="Girlanda M."/>
            <person name="Hayes R.D."/>
            <person name="Keri Z."/>
            <person name="LaButti K."/>
            <person name="Lipzen A."/>
            <person name="Lombard V."/>
            <person name="Magnuson J."/>
            <person name="Maillard F."/>
            <person name="Murat C."/>
            <person name="Nolan M."/>
            <person name="Ohm R.A."/>
            <person name="Pangilinan J."/>
            <person name="Pereira M.F."/>
            <person name="Perotto S."/>
            <person name="Peter M."/>
            <person name="Pfister S."/>
            <person name="Riley R."/>
            <person name="Sitrit Y."/>
            <person name="Stielow J.B."/>
            <person name="Szollosi G."/>
            <person name="Zifcakova L."/>
            <person name="Stursova M."/>
            <person name="Spatafora J.W."/>
            <person name="Tedersoo L."/>
            <person name="Vaario L.M."/>
            <person name="Yamada A."/>
            <person name="Yan M."/>
            <person name="Wang P."/>
            <person name="Xu J."/>
            <person name="Bruns T."/>
            <person name="Baldrian P."/>
            <person name="Vilgalys R."/>
            <person name="Dunand C."/>
            <person name="Henrissat B."/>
            <person name="Grigoriev I.V."/>
            <person name="Hibbett D."/>
            <person name="Nagy L.G."/>
            <person name="Martin F.M."/>
        </authorList>
    </citation>
    <scope>NUCLEOTIDE SEQUENCE</scope>
    <source>
        <strain evidence="1">UP504</strain>
    </source>
</reference>
<dbReference type="AlphaFoldDB" id="A0A9P6DPG7"/>
<dbReference type="OrthoDB" id="100006at2759"/>
<dbReference type="Proteomes" id="UP000886523">
    <property type="component" value="Unassembled WGS sequence"/>
</dbReference>
<accession>A0A9P6DPG7</accession>
<keyword evidence="2" id="KW-1185">Reference proteome</keyword>